<accession>G7JQ82</accession>
<evidence type="ECO:0000256" key="8">
    <source>
        <dbReference type="PROSITE-ProRule" id="PRU00175"/>
    </source>
</evidence>
<dbReference type="PROSITE" id="PS50089">
    <property type="entry name" value="ZF_RING_2"/>
    <property type="match status" value="1"/>
</dbReference>
<evidence type="ECO:0000256" key="7">
    <source>
        <dbReference type="ARBA" id="ARBA00022833"/>
    </source>
</evidence>
<evidence type="ECO:0000256" key="3">
    <source>
        <dbReference type="ARBA" id="ARBA00022679"/>
    </source>
</evidence>
<dbReference type="PANTHER" id="PTHR22937">
    <property type="entry name" value="E3 UBIQUITIN-PROTEIN LIGASE RNF165"/>
    <property type="match status" value="1"/>
</dbReference>
<dbReference type="AlphaFoldDB" id="G7JQ82"/>
<reference evidence="10 12" key="1">
    <citation type="journal article" date="2011" name="Nature">
        <title>The Medicago genome provides insight into the evolution of rhizobial symbioses.</title>
        <authorList>
            <person name="Young N.D."/>
            <person name="Debelle F."/>
            <person name="Oldroyd G.E."/>
            <person name="Geurts R."/>
            <person name="Cannon S.B."/>
            <person name="Udvardi M.K."/>
            <person name="Benedito V.A."/>
            <person name="Mayer K.F."/>
            <person name="Gouzy J."/>
            <person name="Schoof H."/>
            <person name="Van de Peer Y."/>
            <person name="Proost S."/>
            <person name="Cook D.R."/>
            <person name="Meyers B.C."/>
            <person name="Spannagl M."/>
            <person name="Cheung F."/>
            <person name="De Mita S."/>
            <person name="Krishnakumar V."/>
            <person name="Gundlach H."/>
            <person name="Zhou S."/>
            <person name="Mudge J."/>
            <person name="Bharti A.K."/>
            <person name="Murray J.D."/>
            <person name="Naoumkina M.A."/>
            <person name="Rosen B."/>
            <person name="Silverstein K.A."/>
            <person name="Tang H."/>
            <person name="Rombauts S."/>
            <person name="Zhao P.X."/>
            <person name="Zhou P."/>
            <person name="Barbe V."/>
            <person name="Bardou P."/>
            <person name="Bechner M."/>
            <person name="Bellec A."/>
            <person name="Berger A."/>
            <person name="Berges H."/>
            <person name="Bidwell S."/>
            <person name="Bisseling T."/>
            <person name="Choisne N."/>
            <person name="Couloux A."/>
            <person name="Denny R."/>
            <person name="Deshpande S."/>
            <person name="Dai X."/>
            <person name="Doyle J.J."/>
            <person name="Dudez A.M."/>
            <person name="Farmer A.D."/>
            <person name="Fouteau S."/>
            <person name="Franken C."/>
            <person name="Gibelin C."/>
            <person name="Gish J."/>
            <person name="Goldstein S."/>
            <person name="Gonzalez A.J."/>
            <person name="Green P.J."/>
            <person name="Hallab A."/>
            <person name="Hartog M."/>
            <person name="Hua A."/>
            <person name="Humphray S.J."/>
            <person name="Jeong D.H."/>
            <person name="Jing Y."/>
            <person name="Jocker A."/>
            <person name="Kenton S.M."/>
            <person name="Kim D.J."/>
            <person name="Klee K."/>
            <person name="Lai H."/>
            <person name="Lang C."/>
            <person name="Lin S."/>
            <person name="Macmil S.L."/>
            <person name="Magdelenat G."/>
            <person name="Matthews L."/>
            <person name="McCorrison J."/>
            <person name="Monaghan E.L."/>
            <person name="Mun J.H."/>
            <person name="Najar F.Z."/>
            <person name="Nicholson C."/>
            <person name="Noirot C."/>
            <person name="O'Bleness M."/>
            <person name="Paule C.R."/>
            <person name="Poulain J."/>
            <person name="Prion F."/>
            <person name="Qin B."/>
            <person name="Qu C."/>
            <person name="Retzel E.F."/>
            <person name="Riddle C."/>
            <person name="Sallet E."/>
            <person name="Samain S."/>
            <person name="Samson N."/>
            <person name="Sanders I."/>
            <person name="Saurat O."/>
            <person name="Scarpelli C."/>
            <person name="Schiex T."/>
            <person name="Segurens B."/>
            <person name="Severin A.J."/>
            <person name="Sherrier D.J."/>
            <person name="Shi R."/>
            <person name="Sims S."/>
            <person name="Singer S.R."/>
            <person name="Sinharoy S."/>
            <person name="Sterck L."/>
            <person name="Viollet A."/>
            <person name="Wang B.B."/>
            <person name="Wang K."/>
            <person name="Wang M."/>
            <person name="Wang X."/>
            <person name="Warfsmann J."/>
            <person name="Weissenbach J."/>
            <person name="White D.D."/>
            <person name="White J.D."/>
            <person name="Wiley G.B."/>
            <person name="Wincker P."/>
            <person name="Xing Y."/>
            <person name="Yang L."/>
            <person name="Yao Z."/>
            <person name="Ying F."/>
            <person name="Zhai J."/>
            <person name="Zhou L."/>
            <person name="Zuber A."/>
            <person name="Denarie J."/>
            <person name="Dixon R.A."/>
            <person name="May G.D."/>
            <person name="Schwartz D.C."/>
            <person name="Rogers J."/>
            <person name="Quetier F."/>
            <person name="Town C.D."/>
            <person name="Roe B.A."/>
        </authorList>
    </citation>
    <scope>NUCLEOTIDE SEQUENCE [LARGE SCALE GENOMIC DNA]</scope>
    <source>
        <strain evidence="10">A17</strain>
        <strain evidence="11 12">cv. Jemalong A17</strain>
    </source>
</reference>
<evidence type="ECO:0000259" key="9">
    <source>
        <dbReference type="PROSITE" id="PS50089"/>
    </source>
</evidence>
<evidence type="ECO:0000313" key="12">
    <source>
        <dbReference type="Proteomes" id="UP000002051"/>
    </source>
</evidence>
<dbReference type="EC" id="2.3.2.27" evidence="2"/>
<keyword evidence="12" id="KW-1185">Reference proteome</keyword>
<sequence length="85" mass="10130">MLLEIEDMSYEEFIALGERICCFSYDVQEIDACIICKIEFKDQKKIEIPQCKHEYHVDCIKNWLVIKNECHIFKTEAYTSTKNDT</sequence>
<keyword evidence="3" id="KW-0808">Transferase</keyword>
<dbReference type="eggNOG" id="KOG0800">
    <property type="taxonomic scope" value="Eukaryota"/>
</dbReference>
<evidence type="ECO:0000256" key="1">
    <source>
        <dbReference type="ARBA" id="ARBA00000900"/>
    </source>
</evidence>
<dbReference type="Proteomes" id="UP000002051">
    <property type="component" value="Chromosome 4"/>
</dbReference>
<reference evidence="11" key="3">
    <citation type="submission" date="2015-04" db="UniProtKB">
        <authorList>
            <consortium name="EnsemblPlants"/>
        </authorList>
    </citation>
    <scope>IDENTIFICATION</scope>
    <source>
        <strain evidence="11">cv. Jemalong A17</strain>
    </source>
</reference>
<evidence type="ECO:0000313" key="10">
    <source>
        <dbReference type="EMBL" id="AES86958.1"/>
    </source>
</evidence>
<dbReference type="HOGENOM" id="CLU_2516040_0_0_1"/>
<evidence type="ECO:0000256" key="6">
    <source>
        <dbReference type="ARBA" id="ARBA00022786"/>
    </source>
</evidence>
<name>G7JQ82_MEDTR</name>
<evidence type="ECO:0000256" key="4">
    <source>
        <dbReference type="ARBA" id="ARBA00022723"/>
    </source>
</evidence>
<dbReference type="GO" id="GO:0008270">
    <property type="term" value="F:zinc ion binding"/>
    <property type="evidence" value="ECO:0007669"/>
    <property type="project" value="UniProtKB-KW"/>
</dbReference>
<protein>
    <recommendedName>
        <fullName evidence="2">RING-type E3 ubiquitin transferase</fullName>
        <ecNumber evidence="2">2.3.2.27</ecNumber>
    </recommendedName>
</protein>
<feature type="domain" description="RING-type" evidence="9">
    <location>
        <begin position="33"/>
        <end position="74"/>
    </location>
</feature>
<dbReference type="Pfam" id="PF13639">
    <property type="entry name" value="zf-RING_2"/>
    <property type="match status" value="1"/>
</dbReference>
<dbReference type="EnsemblPlants" id="AES86958">
    <property type="protein sequence ID" value="AES86958"/>
    <property type="gene ID" value="MTR_4g017500"/>
</dbReference>
<dbReference type="InterPro" id="IPR001841">
    <property type="entry name" value="Znf_RING"/>
</dbReference>
<keyword evidence="4" id="KW-0479">Metal-binding</keyword>
<organism evidence="10 12">
    <name type="scientific">Medicago truncatula</name>
    <name type="common">Barrel medic</name>
    <name type="synonym">Medicago tribuloides</name>
    <dbReference type="NCBI Taxonomy" id="3880"/>
    <lineage>
        <taxon>Eukaryota</taxon>
        <taxon>Viridiplantae</taxon>
        <taxon>Streptophyta</taxon>
        <taxon>Embryophyta</taxon>
        <taxon>Tracheophyta</taxon>
        <taxon>Spermatophyta</taxon>
        <taxon>Magnoliopsida</taxon>
        <taxon>eudicotyledons</taxon>
        <taxon>Gunneridae</taxon>
        <taxon>Pentapetalae</taxon>
        <taxon>rosids</taxon>
        <taxon>fabids</taxon>
        <taxon>Fabales</taxon>
        <taxon>Fabaceae</taxon>
        <taxon>Papilionoideae</taxon>
        <taxon>50 kb inversion clade</taxon>
        <taxon>NPAAA clade</taxon>
        <taxon>Hologalegina</taxon>
        <taxon>IRL clade</taxon>
        <taxon>Trifolieae</taxon>
        <taxon>Medicago</taxon>
    </lineage>
</organism>
<proteinExistence type="predicted"/>
<dbReference type="InterPro" id="IPR013083">
    <property type="entry name" value="Znf_RING/FYVE/PHD"/>
</dbReference>
<keyword evidence="5 8" id="KW-0863">Zinc-finger</keyword>
<evidence type="ECO:0000256" key="5">
    <source>
        <dbReference type="ARBA" id="ARBA00022771"/>
    </source>
</evidence>
<dbReference type="SUPFAM" id="SSF57850">
    <property type="entry name" value="RING/U-box"/>
    <property type="match status" value="1"/>
</dbReference>
<dbReference type="InterPro" id="IPR045191">
    <property type="entry name" value="MBR1/2-like"/>
</dbReference>
<reference evidence="10 12" key="2">
    <citation type="journal article" date="2014" name="BMC Genomics">
        <title>An improved genome release (version Mt4.0) for the model legume Medicago truncatula.</title>
        <authorList>
            <person name="Tang H."/>
            <person name="Krishnakumar V."/>
            <person name="Bidwell S."/>
            <person name="Rosen B."/>
            <person name="Chan A."/>
            <person name="Zhou S."/>
            <person name="Gentzbittel L."/>
            <person name="Childs K.L."/>
            <person name="Yandell M."/>
            <person name="Gundlach H."/>
            <person name="Mayer K.F."/>
            <person name="Schwartz D.C."/>
            <person name="Town C.D."/>
        </authorList>
    </citation>
    <scope>GENOME REANNOTATION</scope>
    <source>
        <strain evidence="11 12">cv. Jemalong A17</strain>
    </source>
</reference>
<evidence type="ECO:0000313" key="11">
    <source>
        <dbReference type="EnsemblPlants" id="AES86958"/>
    </source>
</evidence>
<dbReference type="PANTHER" id="PTHR22937:SF200">
    <property type="entry name" value="RING-TYPE E3 UBIQUITIN TRANSFERASE"/>
    <property type="match status" value="1"/>
</dbReference>
<gene>
    <name evidence="10" type="ordered locus">MTR_4g017500</name>
</gene>
<evidence type="ECO:0000256" key="2">
    <source>
        <dbReference type="ARBA" id="ARBA00012483"/>
    </source>
</evidence>
<dbReference type="PaxDb" id="3880-AES86958"/>
<dbReference type="EMBL" id="CM001220">
    <property type="protein sequence ID" value="AES86958.1"/>
    <property type="molecule type" value="Genomic_DNA"/>
</dbReference>
<dbReference type="GO" id="GO:0005634">
    <property type="term" value="C:nucleus"/>
    <property type="evidence" value="ECO:0000318"/>
    <property type="project" value="GO_Central"/>
</dbReference>
<dbReference type="GO" id="GO:0061630">
    <property type="term" value="F:ubiquitin protein ligase activity"/>
    <property type="evidence" value="ECO:0000318"/>
    <property type="project" value="GO_Central"/>
</dbReference>
<keyword evidence="6" id="KW-0833">Ubl conjugation pathway</keyword>
<comment type="catalytic activity">
    <reaction evidence="1">
        <text>S-ubiquitinyl-[E2 ubiquitin-conjugating enzyme]-L-cysteine + [acceptor protein]-L-lysine = [E2 ubiquitin-conjugating enzyme]-L-cysteine + N(6)-ubiquitinyl-[acceptor protein]-L-lysine.</text>
        <dbReference type="EC" id="2.3.2.27"/>
    </reaction>
</comment>
<dbReference type="Gene3D" id="3.30.40.10">
    <property type="entry name" value="Zinc/RING finger domain, C3HC4 (zinc finger)"/>
    <property type="match status" value="1"/>
</dbReference>
<keyword evidence="7" id="KW-0862">Zinc</keyword>